<accession>A0A5B9D5W5</accession>
<dbReference type="SUPFAM" id="SSF49764">
    <property type="entry name" value="HSP20-like chaperones"/>
    <property type="match status" value="1"/>
</dbReference>
<dbReference type="RefSeq" id="WP_369019531.1">
    <property type="nucleotide sequence ID" value="NZ_CP042905.2"/>
</dbReference>
<dbReference type="GeneID" id="41328231"/>
<reference evidence="2 3" key="2">
    <citation type="journal article" date="2024" name="Int. J. Syst. Evol. Microbiol.">
        <title>Promethearchaeum syntrophicum gen. nov., sp. nov., an anaerobic, obligately syntrophic archaeon, the first isolate of the lineage 'Asgard' archaea, and proposal of the new archaeal phylum Promethearchaeota phyl. nov. and kingdom Promethearchaeati regn. nov.</title>
        <authorList>
            <person name="Imachi H."/>
            <person name="Nobu M.K."/>
            <person name="Kato S."/>
            <person name="Takaki Y."/>
            <person name="Miyazaki M."/>
            <person name="Miyata M."/>
            <person name="Ogawara M."/>
            <person name="Saito Y."/>
            <person name="Sakai S."/>
            <person name="Tahara Y.O."/>
            <person name="Takano Y."/>
            <person name="Tasumi E."/>
            <person name="Uematsu K."/>
            <person name="Yoshimura T."/>
            <person name="Itoh T."/>
            <person name="Ohkuma M."/>
            <person name="Takai K."/>
        </authorList>
    </citation>
    <scope>NUCLEOTIDE SEQUENCE [LARGE SCALE GENOMIC DNA]</scope>
    <source>
        <strain evidence="2 3">MK-D1</strain>
    </source>
</reference>
<keyword evidence="3" id="KW-1185">Reference proteome</keyword>
<sequence length="121" mass="14068">MAMIESKKKEIMEKENKELKENRKEIRYRVFPELSRSINNRNKLVTIEVALPGVKKEDISLKTLPTWFNLTGYRGNIEYSANQSWGTIIVPEKTKAKYKSGLLKITAHIKDPYEDAVELKL</sequence>
<proteinExistence type="predicted"/>
<evidence type="ECO:0000313" key="2">
    <source>
        <dbReference type="EMBL" id="QEE14415.1"/>
    </source>
</evidence>
<evidence type="ECO:0000313" key="3">
    <source>
        <dbReference type="Proteomes" id="UP000321408"/>
    </source>
</evidence>
<evidence type="ECO:0000256" key="1">
    <source>
        <dbReference type="SAM" id="Coils"/>
    </source>
</evidence>
<dbReference type="Gene3D" id="2.60.40.790">
    <property type="match status" value="1"/>
</dbReference>
<dbReference type="CDD" id="cd00298">
    <property type="entry name" value="ACD_sHsps_p23-like"/>
    <property type="match status" value="1"/>
</dbReference>
<dbReference type="InterPro" id="IPR008978">
    <property type="entry name" value="HSP20-like_chaperone"/>
</dbReference>
<protein>
    <submittedName>
        <fullName evidence="2">Hsp20/alpha crystallin family protein</fullName>
    </submittedName>
</protein>
<dbReference type="Proteomes" id="UP000321408">
    <property type="component" value="Chromosome"/>
</dbReference>
<reference evidence="2 3" key="1">
    <citation type="journal article" date="2020" name="Nature">
        <title>Isolation of an archaeon at the prokaryote-eukaryote interface.</title>
        <authorList>
            <person name="Imachi H."/>
            <person name="Nobu M.K."/>
            <person name="Nakahara N."/>
            <person name="Morono Y."/>
            <person name="Ogawara M."/>
            <person name="Takaki Y."/>
            <person name="Takano Y."/>
            <person name="Uematsu K."/>
            <person name="Ikuta T."/>
            <person name="Ito M."/>
            <person name="Matsui Y."/>
            <person name="Miyazaki M."/>
            <person name="Murata K."/>
            <person name="Saito Y."/>
            <person name="Sakai S."/>
            <person name="Song C."/>
            <person name="Tasumi E."/>
            <person name="Yamanaka Y."/>
            <person name="Yamaguchi T."/>
            <person name="Kamagata Y."/>
            <person name="Tamaki H."/>
            <person name="Takai K."/>
        </authorList>
    </citation>
    <scope>NUCLEOTIDE SEQUENCE [LARGE SCALE GENOMIC DNA]</scope>
    <source>
        <strain evidence="2 3">MK-D1</strain>
    </source>
</reference>
<gene>
    <name evidence="2" type="ORF">DSAG12_00228</name>
</gene>
<keyword evidence="1" id="KW-0175">Coiled coil</keyword>
<feature type="coiled-coil region" evidence="1">
    <location>
        <begin position="2"/>
        <end position="29"/>
    </location>
</feature>
<dbReference type="EMBL" id="CP042905">
    <property type="protein sequence ID" value="QEE14415.1"/>
    <property type="molecule type" value="Genomic_DNA"/>
</dbReference>
<dbReference type="KEGG" id="psyt:DSAG12_00228"/>
<organism evidence="2 3">
    <name type="scientific">Promethearchaeum syntrophicum</name>
    <dbReference type="NCBI Taxonomy" id="2594042"/>
    <lineage>
        <taxon>Archaea</taxon>
        <taxon>Promethearchaeati</taxon>
        <taxon>Promethearchaeota</taxon>
        <taxon>Promethearchaeia</taxon>
        <taxon>Promethearchaeales</taxon>
        <taxon>Promethearchaeaceae</taxon>
        <taxon>Promethearchaeum</taxon>
    </lineage>
</organism>
<dbReference type="AlphaFoldDB" id="A0A5B9D5W5"/>
<name>A0A5B9D5W5_9ARCH</name>